<gene>
    <name evidence="1" type="ORF">NH397_04020</name>
</gene>
<evidence type="ECO:0000313" key="1">
    <source>
        <dbReference type="EMBL" id="USS01616.1"/>
    </source>
</evidence>
<accession>A0ABY5B5B3</accession>
<dbReference type="Proteomes" id="UP001055437">
    <property type="component" value="Chromosome"/>
</dbReference>
<name>A0ABY5B5B3_CLOSE</name>
<dbReference type="EMBL" id="CP099799">
    <property type="protein sequence ID" value="USS01616.1"/>
    <property type="molecule type" value="Genomic_DNA"/>
</dbReference>
<dbReference type="RefSeq" id="WP_120140880.1">
    <property type="nucleotide sequence ID" value="NZ_CABMIZ010000001.1"/>
</dbReference>
<keyword evidence="2" id="KW-1185">Reference proteome</keyword>
<protein>
    <submittedName>
        <fullName evidence="1">YtxH domain-containing protein</fullName>
    </submittedName>
</protein>
<proteinExistence type="predicted"/>
<evidence type="ECO:0000313" key="2">
    <source>
        <dbReference type="Proteomes" id="UP001055437"/>
    </source>
</evidence>
<sequence>MGKMMKGVAAGAMIGAAVSIMVLPQLDRKTQRNLKRTGKRAMGMAEDAYDTFMGYIK</sequence>
<reference evidence="1" key="1">
    <citation type="submission" date="2022-06" db="EMBL/GenBank/DDBJ databases">
        <authorList>
            <person name="Holder M.E."/>
            <person name="Ajami N.J."/>
            <person name="Petrosino J.F."/>
        </authorList>
    </citation>
    <scope>NUCLEOTIDE SEQUENCE</scope>
    <source>
        <strain evidence="1">RMA 8861</strain>
    </source>
</reference>
<dbReference type="GeneID" id="303561337"/>
<organism evidence="1 2">
    <name type="scientific">Clostridium septicum</name>
    <dbReference type="NCBI Taxonomy" id="1504"/>
    <lineage>
        <taxon>Bacteria</taxon>
        <taxon>Bacillati</taxon>
        <taxon>Bacillota</taxon>
        <taxon>Clostridia</taxon>
        <taxon>Eubacteriales</taxon>
        <taxon>Clostridiaceae</taxon>
        <taxon>Clostridium</taxon>
    </lineage>
</organism>